<dbReference type="SMART" id="SM00332">
    <property type="entry name" value="PP2Cc"/>
    <property type="match status" value="1"/>
</dbReference>
<dbReference type="CDD" id="cd00143">
    <property type="entry name" value="PP2Cc"/>
    <property type="match status" value="1"/>
</dbReference>
<accession>A0A061SLK6</accession>
<dbReference type="SUPFAM" id="SSF81606">
    <property type="entry name" value="PP2C-like"/>
    <property type="match status" value="1"/>
</dbReference>
<dbReference type="GO" id="GO:0004722">
    <property type="term" value="F:protein serine/threonine phosphatase activity"/>
    <property type="evidence" value="ECO:0007669"/>
    <property type="project" value="InterPro"/>
</dbReference>
<dbReference type="InterPro" id="IPR001932">
    <property type="entry name" value="PPM-type_phosphatase-like_dom"/>
</dbReference>
<organism evidence="3">
    <name type="scientific">Tetraselmis sp. GSL018</name>
    <dbReference type="NCBI Taxonomy" id="582737"/>
    <lineage>
        <taxon>Eukaryota</taxon>
        <taxon>Viridiplantae</taxon>
        <taxon>Chlorophyta</taxon>
        <taxon>core chlorophytes</taxon>
        <taxon>Chlorodendrophyceae</taxon>
        <taxon>Chlorodendrales</taxon>
        <taxon>Chlorodendraceae</taxon>
        <taxon>Tetraselmis</taxon>
    </lineage>
</organism>
<dbReference type="InterPro" id="IPR015655">
    <property type="entry name" value="PP2C"/>
</dbReference>
<feature type="compositionally biased region" description="Low complexity" evidence="1">
    <location>
        <begin position="82"/>
        <end position="96"/>
    </location>
</feature>
<dbReference type="AlphaFoldDB" id="A0A061SLK6"/>
<protein>
    <submittedName>
        <fullName evidence="3">Protein phosphatase 2c 15</fullName>
    </submittedName>
</protein>
<dbReference type="EMBL" id="GBEZ01001188">
    <property type="protein sequence ID" value="JAC83765.1"/>
    <property type="molecule type" value="Transcribed_RNA"/>
</dbReference>
<feature type="compositionally biased region" description="Basic and acidic residues" evidence="1">
    <location>
        <begin position="71"/>
        <end position="81"/>
    </location>
</feature>
<feature type="region of interest" description="Disordered" evidence="1">
    <location>
        <begin position="60"/>
        <end position="118"/>
    </location>
</feature>
<sequence>MAPVQPSEALETHPTKEAWGTLPTPQGTPRHQEGAALHPNLASDPVQVIGYQGNVSDIAVESVHGGASDIEMDKPAAEDTAQKAPEPAPAQGEAEQSLPDEGVLAEEEEPEASKAVSLFDSGSDLPRCHFIFRQKDLKGEDQALASTPLPLPGMKGPKFQVFAVFDGHSSRKTSVYCKKHLMDELYPRMPTVAMPPECEPESFEAYLRQIRHAVTESFLALNKKTIAAKLDSGCTASVVIATGWMLTVANVGDSSVVVETSKGYRIVSADHRLEDNEDEAERLRQSGYLIARLRADFEGPVEEGEPGFGPLRVWPGGVNMSRAIGDQIAGEGVLAYPYVIQIRVPTDGLRLIIASDGLWDSKLKVEQVCRMMRRRRLRKAAADILKSCIRLSGLQDDTTLLVADILPWSKRDYAEVWQPGPHPQPPCACLRRAPGPSGKEATHVFGILNSTETVPQHLLHKAVGAPPSRSSRCSSFAAEPSPASRRLVSGSSRIPESNLSPPFPSLPCWTGGCPCLSEGNACDPSKGLFAMSCFSFRNPHPPSMFHLQVNAVPYDPMGSIREA</sequence>
<feature type="domain" description="PPM-type phosphatase" evidence="2">
    <location>
        <begin position="120"/>
        <end position="405"/>
    </location>
</feature>
<dbReference type="PANTHER" id="PTHR47992">
    <property type="entry name" value="PROTEIN PHOSPHATASE"/>
    <property type="match status" value="1"/>
</dbReference>
<dbReference type="InterPro" id="IPR036457">
    <property type="entry name" value="PPM-type-like_dom_sf"/>
</dbReference>
<name>A0A061SLK6_9CHLO</name>
<dbReference type="PROSITE" id="PS51746">
    <property type="entry name" value="PPM_2"/>
    <property type="match status" value="1"/>
</dbReference>
<dbReference type="Gene3D" id="3.60.40.10">
    <property type="entry name" value="PPM-type phosphatase domain"/>
    <property type="match status" value="1"/>
</dbReference>
<gene>
    <name evidence="3" type="ORF">TSPGSL018_2584</name>
</gene>
<evidence type="ECO:0000313" key="3">
    <source>
        <dbReference type="EMBL" id="JAC83765.1"/>
    </source>
</evidence>
<evidence type="ECO:0000256" key="1">
    <source>
        <dbReference type="SAM" id="MobiDB-lite"/>
    </source>
</evidence>
<evidence type="ECO:0000259" key="2">
    <source>
        <dbReference type="PROSITE" id="PS51746"/>
    </source>
</evidence>
<reference evidence="3" key="1">
    <citation type="submission" date="2014-05" db="EMBL/GenBank/DDBJ databases">
        <title>The transcriptome of the halophilic microalga Tetraselmis sp. GSL018 isolated from the Great Salt Lake, Utah.</title>
        <authorList>
            <person name="Jinkerson R.E."/>
            <person name="D'Adamo S."/>
            <person name="Posewitz M.C."/>
        </authorList>
    </citation>
    <scope>NUCLEOTIDE SEQUENCE</scope>
    <source>
        <strain evidence="3">GSL018</strain>
    </source>
</reference>
<proteinExistence type="predicted"/>
<feature type="region of interest" description="Disordered" evidence="1">
    <location>
        <begin position="1"/>
        <end position="41"/>
    </location>
</feature>
<dbReference type="Pfam" id="PF00481">
    <property type="entry name" value="PP2C"/>
    <property type="match status" value="1"/>
</dbReference>